<evidence type="ECO:0000256" key="1">
    <source>
        <dbReference type="SAM" id="Phobius"/>
    </source>
</evidence>
<feature type="chain" id="PRO_5006912164" description="Conjugal transfer protein TrbC" evidence="2">
    <location>
        <begin position="34"/>
        <end position="107"/>
    </location>
</feature>
<evidence type="ECO:0008006" key="5">
    <source>
        <dbReference type="Google" id="ProtNLM"/>
    </source>
</evidence>
<name>A0A0W0SMA8_9GAMM</name>
<comment type="caution">
    <text evidence="3">The sequence shown here is derived from an EMBL/GenBank/DDBJ whole genome shotgun (WGS) entry which is preliminary data.</text>
</comment>
<gene>
    <name evidence="3" type="ORF">Ldro_3007</name>
</gene>
<evidence type="ECO:0000313" key="4">
    <source>
        <dbReference type="Proteomes" id="UP000054736"/>
    </source>
</evidence>
<keyword evidence="1" id="KW-0812">Transmembrane</keyword>
<accession>A0A0W0SMA8</accession>
<dbReference type="PATRIC" id="fig|1212489.4.peg.3178"/>
<dbReference type="RefSeq" id="WP_058497278.1">
    <property type="nucleotide sequence ID" value="NZ_CAAAIU010000019.1"/>
</dbReference>
<keyword evidence="4" id="KW-1185">Reference proteome</keyword>
<feature type="transmembrane region" description="Helical" evidence="1">
    <location>
        <begin position="61"/>
        <end position="80"/>
    </location>
</feature>
<feature type="signal peptide" evidence="2">
    <location>
        <begin position="1"/>
        <end position="33"/>
    </location>
</feature>
<evidence type="ECO:0000256" key="2">
    <source>
        <dbReference type="SAM" id="SignalP"/>
    </source>
</evidence>
<dbReference type="STRING" id="1212489.Ldro_3007"/>
<protein>
    <recommendedName>
        <fullName evidence="5">Conjugal transfer protein TrbC</fullName>
    </recommendedName>
</protein>
<feature type="transmembrane region" description="Helical" evidence="1">
    <location>
        <begin position="87"/>
        <end position="105"/>
    </location>
</feature>
<dbReference type="OrthoDB" id="9990641at2"/>
<keyword evidence="2" id="KW-0732">Signal</keyword>
<dbReference type="EMBL" id="LNXY01000032">
    <property type="protein sequence ID" value="KTC84404.1"/>
    <property type="molecule type" value="Genomic_DNA"/>
</dbReference>
<keyword evidence="1" id="KW-0472">Membrane</keyword>
<organism evidence="3 4">
    <name type="scientific">Legionella drozanskii LLAP-1</name>
    <dbReference type="NCBI Taxonomy" id="1212489"/>
    <lineage>
        <taxon>Bacteria</taxon>
        <taxon>Pseudomonadati</taxon>
        <taxon>Pseudomonadota</taxon>
        <taxon>Gammaproteobacteria</taxon>
        <taxon>Legionellales</taxon>
        <taxon>Legionellaceae</taxon>
        <taxon>Legionella</taxon>
    </lineage>
</organism>
<dbReference type="Proteomes" id="UP000054736">
    <property type="component" value="Unassembled WGS sequence"/>
</dbReference>
<dbReference type="AlphaFoldDB" id="A0A0W0SMA8"/>
<reference evidence="3 4" key="1">
    <citation type="submission" date="2015-11" db="EMBL/GenBank/DDBJ databases">
        <title>Genomic analysis of 38 Legionella species identifies large and diverse effector repertoires.</title>
        <authorList>
            <person name="Burstein D."/>
            <person name="Amaro F."/>
            <person name="Zusman T."/>
            <person name="Lifshitz Z."/>
            <person name="Cohen O."/>
            <person name="Gilbert J.A."/>
            <person name="Pupko T."/>
            <person name="Shuman H.A."/>
            <person name="Segal G."/>
        </authorList>
    </citation>
    <scope>NUCLEOTIDE SEQUENCE [LARGE SCALE GENOMIC DNA]</scope>
    <source>
        <strain evidence="3 4">ATCC 700990</strain>
    </source>
</reference>
<keyword evidence="1" id="KW-1133">Transmembrane helix</keyword>
<sequence length="107" mass="11401">MKTIKNLTYEIGDLLTKRLLCLSLFLISNLSHASNNSNTGSDIVATILSGSIGKTLGKSGALWTLLIAISFAVGGFYAAIKHDPKAFIPAFIVMCIISTVTGMFLSF</sequence>
<proteinExistence type="predicted"/>
<evidence type="ECO:0000313" key="3">
    <source>
        <dbReference type="EMBL" id="KTC84404.1"/>
    </source>
</evidence>